<evidence type="ECO:0000313" key="4">
    <source>
        <dbReference type="Proteomes" id="UP000504638"/>
    </source>
</evidence>
<protein>
    <submittedName>
        <fullName evidence="3 5">DUF1753-domain-containing protein</fullName>
    </submittedName>
</protein>
<keyword evidence="4" id="KW-1185">Reference proteome</keyword>
<name>A0A6G1GH99_9PEZI</name>
<evidence type="ECO:0000256" key="1">
    <source>
        <dbReference type="SAM" id="MobiDB-lite"/>
    </source>
</evidence>
<feature type="transmembrane region" description="Helical" evidence="2">
    <location>
        <begin position="55"/>
        <end position="75"/>
    </location>
</feature>
<dbReference type="AlphaFoldDB" id="A0A6G1GH99"/>
<proteinExistence type="predicted"/>
<dbReference type="Proteomes" id="UP000504638">
    <property type="component" value="Unplaced"/>
</dbReference>
<dbReference type="PANTHER" id="PTHR28077">
    <property type="entry name" value="INOSITOL PHOSPHORYLCERAMIDE SYNTHASE REGULATORY SUBUNIT KEI1"/>
    <property type="match status" value="1"/>
</dbReference>
<dbReference type="GO" id="GO:0000139">
    <property type="term" value="C:Golgi membrane"/>
    <property type="evidence" value="ECO:0007669"/>
    <property type="project" value="TreeGrafter"/>
</dbReference>
<dbReference type="GO" id="GO:0070917">
    <property type="term" value="F:inositol phosphoceramide synthase regulator activity"/>
    <property type="evidence" value="ECO:0007669"/>
    <property type="project" value="InterPro"/>
</dbReference>
<feature type="region of interest" description="Disordered" evidence="1">
    <location>
        <begin position="299"/>
        <end position="331"/>
    </location>
</feature>
<dbReference type="EMBL" id="ML975149">
    <property type="protein sequence ID" value="KAF1817477.1"/>
    <property type="molecule type" value="Genomic_DNA"/>
</dbReference>
<dbReference type="Pfam" id="PF08552">
    <property type="entry name" value="Kei1"/>
    <property type="match status" value="1"/>
</dbReference>
<dbReference type="InterPro" id="IPR013862">
    <property type="entry name" value="Kei1"/>
</dbReference>
<evidence type="ECO:0000313" key="3">
    <source>
        <dbReference type="EMBL" id="KAF1817477.1"/>
    </source>
</evidence>
<feature type="transmembrane region" description="Helical" evidence="2">
    <location>
        <begin position="193"/>
        <end position="217"/>
    </location>
</feature>
<dbReference type="PANTHER" id="PTHR28077:SF1">
    <property type="entry name" value="INOSITOL PHOSPHORYLCERAMIDE SYNTHASE REGULATORY SUBUNIT KEI1"/>
    <property type="match status" value="1"/>
</dbReference>
<reference evidence="3 5" key="1">
    <citation type="submission" date="2020-01" db="EMBL/GenBank/DDBJ databases">
        <authorList>
            <consortium name="DOE Joint Genome Institute"/>
            <person name="Haridas S."/>
            <person name="Albert R."/>
            <person name="Binder M."/>
            <person name="Bloem J."/>
            <person name="Labutti K."/>
            <person name="Salamov A."/>
            <person name="Andreopoulos B."/>
            <person name="Baker S.E."/>
            <person name="Barry K."/>
            <person name="Bills G."/>
            <person name="Bluhm B.H."/>
            <person name="Cannon C."/>
            <person name="Castanera R."/>
            <person name="Culley D.E."/>
            <person name="Daum C."/>
            <person name="Ezra D."/>
            <person name="Gonzalez J.B."/>
            <person name="Henrissat B."/>
            <person name="Kuo A."/>
            <person name="Liang C."/>
            <person name="Lipzen A."/>
            <person name="Lutzoni F."/>
            <person name="Magnuson J."/>
            <person name="Mondo S."/>
            <person name="Nolan M."/>
            <person name="Ohm R."/>
            <person name="Pangilinan J."/>
            <person name="Park H.-J."/>
            <person name="Ramirez L."/>
            <person name="Alfaro M."/>
            <person name="Sun H."/>
            <person name="Tritt A."/>
            <person name="Yoshinaga Y."/>
            <person name="Zwiers L.-H."/>
            <person name="Turgeon B.G."/>
            <person name="Goodwin S.B."/>
            <person name="Spatafora J.W."/>
            <person name="Crous P.W."/>
            <person name="Grigoriev I.V."/>
        </authorList>
    </citation>
    <scope>NUCLEOTIDE SEQUENCE</scope>
    <source>
        <strain evidence="3 5">CBS 781.70</strain>
    </source>
</reference>
<gene>
    <name evidence="3 5" type="ORF">P152DRAFT_427337</name>
</gene>
<organism evidence="3">
    <name type="scientific">Eremomyces bilateralis CBS 781.70</name>
    <dbReference type="NCBI Taxonomy" id="1392243"/>
    <lineage>
        <taxon>Eukaryota</taxon>
        <taxon>Fungi</taxon>
        <taxon>Dikarya</taxon>
        <taxon>Ascomycota</taxon>
        <taxon>Pezizomycotina</taxon>
        <taxon>Dothideomycetes</taxon>
        <taxon>Dothideomycetes incertae sedis</taxon>
        <taxon>Eremomycetales</taxon>
        <taxon>Eremomycetaceae</taxon>
        <taxon>Eremomyces</taxon>
    </lineage>
</organism>
<evidence type="ECO:0000313" key="5">
    <source>
        <dbReference type="RefSeq" id="XP_033539108.1"/>
    </source>
</evidence>
<dbReference type="RefSeq" id="XP_033539108.1">
    <property type="nucleotide sequence ID" value="XM_033677295.1"/>
</dbReference>
<evidence type="ECO:0000256" key="2">
    <source>
        <dbReference type="SAM" id="Phobius"/>
    </source>
</evidence>
<keyword evidence="2" id="KW-0472">Membrane</keyword>
<dbReference type="OrthoDB" id="3338076at2759"/>
<sequence length="331" mass="36439">MARLRSLRVPRPKKFLLLLPISTANTLLLFVLLLNKASGIYGLLAPLTGAPLSSLQATMYIYSVLSLVFVLFYLVPHIRATSSTTPADPFKTLLWAYFYALDALVNMLFTVAFAFAWFFVVAQHDSKPVPGAQGVEQNAGFTAPELNVSRVEILATPKPGLTPGQEAVAVGAPDGQPTGDASLGTVLLHSSSIFSIMIVAILWSLRIYSILVVMAYARMVVRKHVARSGENTFDIASGSGTAEIAEDPFRAGRPEGEGWKGRMGRAFVGVNRSYWLGKEETDDEEARWMEPFSTRFKRSDDHIGVKERERRRRSGTDPPKPRGLPDAIELR</sequence>
<feature type="transmembrane region" description="Helical" evidence="2">
    <location>
        <begin position="96"/>
        <end position="120"/>
    </location>
</feature>
<dbReference type="GO" id="GO:0006673">
    <property type="term" value="P:inositol phosphoceramide metabolic process"/>
    <property type="evidence" value="ECO:0007669"/>
    <property type="project" value="InterPro"/>
</dbReference>
<reference evidence="5" key="3">
    <citation type="submission" date="2025-04" db="UniProtKB">
        <authorList>
            <consortium name="RefSeq"/>
        </authorList>
    </citation>
    <scope>IDENTIFICATION</scope>
    <source>
        <strain evidence="5">CBS 781.70</strain>
    </source>
</reference>
<reference evidence="5" key="2">
    <citation type="submission" date="2020-04" db="EMBL/GenBank/DDBJ databases">
        <authorList>
            <consortium name="NCBI Genome Project"/>
        </authorList>
    </citation>
    <scope>NUCLEOTIDE SEQUENCE</scope>
    <source>
        <strain evidence="5">CBS 781.70</strain>
    </source>
</reference>
<keyword evidence="2" id="KW-1133">Transmembrane helix</keyword>
<accession>A0A6G1GH99</accession>
<feature type="compositionally biased region" description="Basic and acidic residues" evidence="1">
    <location>
        <begin position="299"/>
        <end position="308"/>
    </location>
</feature>
<dbReference type="GO" id="GO:0070916">
    <property type="term" value="C:inositol phosphoceramide synthase complex"/>
    <property type="evidence" value="ECO:0007669"/>
    <property type="project" value="TreeGrafter"/>
</dbReference>
<dbReference type="GeneID" id="54417865"/>
<keyword evidence="2" id="KW-0812">Transmembrane</keyword>